<name>A0A0G0UNS3_9BACT</name>
<evidence type="ECO:0000313" key="5">
    <source>
        <dbReference type="Proteomes" id="UP000033918"/>
    </source>
</evidence>
<evidence type="ECO:0000256" key="2">
    <source>
        <dbReference type="ARBA" id="ARBA00022777"/>
    </source>
</evidence>
<dbReference type="EMBL" id="LCAK01000001">
    <property type="protein sequence ID" value="KKR89121.1"/>
    <property type="molecule type" value="Genomic_DNA"/>
</dbReference>
<feature type="domain" description="Carbohydrate kinase PfkB" evidence="3">
    <location>
        <begin position="56"/>
        <end position="323"/>
    </location>
</feature>
<dbReference type="Gene3D" id="3.40.1190.20">
    <property type="match status" value="1"/>
</dbReference>
<dbReference type="AlphaFoldDB" id="A0A0G0UNS3"/>
<evidence type="ECO:0000313" key="4">
    <source>
        <dbReference type="EMBL" id="KKR89121.1"/>
    </source>
</evidence>
<dbReference type="GO" id="GO:0005829">
    <property type="term" value="C:cytosol"/>
    <property type="evidence" value="ECO:0007669"/>
    <property type="project" value="TreeGrafter"/>
</dbReference>
<sequence>MFDVITIGTATRDIFLTSSLFQVVRDPKHLKKLGFAAGEAQCFALGGKIEIGKPILTTGGGATNAAVTFSRQGLKTAALIKIGGDSAASEVLAELKKENITPLAIGEKNNGTAYSTILLAPTGERTILVYRGASENLATKEIPFNKLKTRWVYVSPGKISLEVMEKIFNFLAKNKILIAFNPSKYFVGMGVGKLKPLLAKTKAVILNREEAAYLTGVDYQKEKEIFKKLDKIVGGIAVMTDGGGGVLVSDGRRLYKTGVFKEKKVVDRTGAGDAFGSGFVAGLIHRQEECKKGLCRFDNIEYAIRLGSANATSVIERIGAKAGILTKKEFNSSSRFGKLKINSTRI</sequence>
<protein>
    <submittedName>
        <fullName evidence="4">PfkB family kinase, nonfunctional</fullName>
    </submittedName>
</protein>
<keyword evidence="2 4" id="KW-0418">Kinase</keyword>
<proteinExistence type="predicted"/>
<gene>
    <name evidence="4" type="ORF">UU38_C0001G0023</name>
</gene>
<dbReference type="Proteomes" id="UP000033918">
    <property type="component" value="Unassembled WGS sequence"/>
</dbReference>
<dbReference type="SUPFAM" id="SSF53613">
    <property type="entry name" value="Ribokinase-like"/>
    <property type="match status" value="1"/>
</dbReference>
<organism evidence="4 5">
    <name type="scientific">Candidatus Wolfebacteria bacterium GW2011_GWB1_41_12</name>
    <dbReference type="NCBI Taxonomy" id="1619006"/>
    <lineage>
        <taxon>Bacteria</taxon>
        <taxon>Candidatus Wolfeibacteriota</taxon>
    </lineage>
</organism>
<dbReference type="PANTHER" id="PTHR10584">
    <property type="entry name" value="SUGAR KINASE"/>
    <property type="match status" value="1"/>
</dbReference>
<dbReference type="GO" id="GO:0016301">
    <property type="term" value="F:kinase activity"/>
    <property type="evidence" value="ECO:0007669"/>
    <property type="project" value="UniProtKB-KW"/>
</dbReference>
<dbReference type="InterPro" id="IPR029056">
    <property type="entry name" value="Ribokinase-like"/>
</dbReference>
<dbReference type="PATRIC" id="fig|1619006.3.peg.25"/>
<evidence type="ECO:0000256" key="1">
    <source>
        <dbReference type="ARBA" id="ARBA00022679"/>
    </source>
</evidence>
<evidence type="ECO:0000259" key="3">
    <source>
        <dbReference type="Pfam" id="PF00294"/>
    </source>
</evidence>
<dbReference type="PANTHER" id="PTHR10584:SF166">
    <property type="entry name" value="RIBOKINASE"/>
    <property type="match status" value="1"/>
</dbReference>
<dbReference type="InterPro" id="IPR011611">
    <property type="entry name" value="PfkB_dom"/>
</dbReference>
<comment type="caution">
    <text evidence="4">The sequence shown here is derived from an EMBL/GenBank/DDBJ whole genome shotgun (WGS) entry which is preliminary data.</text>
</comment>
<reference evidence="4 5" key="1">
    <citation type="journal article" date="2015" name="Nature">
        <title>rRNA introns, odd ribosomes, and small enigmatic genomes across a large radiation of phyla.</title>
        <authorList>
            <person name="Brown C.T."/>
            <person name="Hug L.A."/>
            <person name="Thomas B.C."/>
            <person name="Sharon I."/>
            <person name="Castelle C.J."/>
            <person name="Singh A."/>
            <person name="Wilkins M.J."/>
            <person name="Williams K.H."/>
            <person name="Banfield J.F."/>
        </authorList>
    </citation>
    <scope>NUCLEOTIDE SEQUENCE [LARGE SCALE GENOMIC DNA]</scope>
</reference>
<accession>A0A0G0UNS3</accession>
<dbReference type="Pfam" id="PF00294">
    <property type="entry name" value="PfkB"/>
    <property type="match status" value="1"/>
</dbReference>
<keyword evidence="1" id="KW-0808">Transferase</keyword>